<evidence type="ECO:0000313" key="2">
    <source>
        <dbReference type="Proteomes" id="UP000001075"/>
    </source>
</evidence>
<organism evidence="1 2">
    <name type="scientific">Cricetulus griseus</name>
    <name type="common">Chinese hamster</name>
    <name type="synonym">Cricetulus barabensis griseus</name>
    <dbReference type="NCBI Taxonomy" id="10029"/>
    <lineage>
        <taxon>Eukaryota</taxon>
        <taxon>Metazoa</taxon>
        <taxon>Chordata</taxon>
        <taxon>Craniata</taxon>
        <taxon>Vertebrata</taxon>
        <taxon>Euteleostomi</taxon>
        <taxon>Mammalia</taxon>
        <taxon>Eutheria</taxon>
        <taxon>Euarchontoglires</taxon>
        <taxon>Glires</taxon>
        <taxon>Rodentia</taxon>
        <taxon>Myomorpha</taxon>
        <taxon>Muroidea</taxon>
        <taxon>Cricetidae</taxon>
        <taxon>Cricetinae</taxon>
        <taxon>Cricetulus</taxon>
    </lineage>
</organism>
<dbReference type="EMBL" id="JH000232">
    <property type="protein sequence ID" value="EGV99413.1"/>
    <property type="molecule type" value="Genomic_DNA"/>
</dbReference>
<sequence length="51" mass="5787">MYSVTAGVPHSTTVSSLHWKYWLPLLDHLPLTCVLSLWVNTCPCHLVYTVC</sequence>
<name>G3H9L0_CRIGR</name>
<proteinExistence type="predicted"/>
<dbReference type="Proteomes" id="UP000001075">
    <property type="component" value="Unassembled WGS sequence"/>
</dbReference>
<dbReference type="AlphaFoldDB" id="G3H9L0"/>
<gene>
    <name evidence="1" type="ORF">I79_007086</name>
</gene>
<accession>G3H9L0</accession>
<protein>
    <submittedName>
        <fullName evidence="1">Uncharacterized protein</fullName>
    </submittedName>
</protein>
<evidence type="ECO:0000313" key="1">
    <source>
        <dbReference type="EMBL" id="EGV99413.1"/>
    </source>
</evidence>
<reference evidence="2" key="1">
    <citation type="journal article" date="2011" name="Nat. Biotechnol.">
        <title>The genomic sequence of the Chinese hamster ovary (CHO)-K1 cell line.</title>
        <authorList>
            <person name="Xu X."/>
            <person name="Nagarajan H."/>
            <person name="Lewis N.E."/>
            <person name="Pan S."/>
            <person name="Cai Z."/>
            <person name="Liu X."/>
            <person name="Chen W."/>
            <person name="Xie M."/>
            <person name="Wang W."/>
            <person name="Hammond S."/>
            <person name="Andersen M.R."/>
            <person name="Neff N."/>
            <person name="Passarelli B."/>
            <person name="Koh W."/>
            <person name="Fan H.C."/>
            <person name="Wang J."/>
            <person name="Gui Y."/>
            <person name="Lee K.H."/>
            <person name="Betenbaugh M.J."/>
            <person name="Quake S.R."/>
            <person name="Famili I."/>
            <person name="Palsson B.O."/>
            <person name="Wang J."/>
        </authorList>
    </citation>
    <scope>NUCLEOTIDE SEQUENCE [LARGE SCALE GENOMIC DNA]</scope>
    <source>
        <strain evidence="2">CHO K1 cell line</strain>
    </source>
</reference>
<dbReference type="InParanoid" id="G3H9L0"/>